<protein>
    <submittedName>
        <fullName evidence="1">Uncharacterized protein</fullName>
    </submittedName>
</protein>
<gene>
    <name evidence="1" type="ORF">ARMSODRAFT_627564</name>
</gene>
<dbReference type="Proteomes" id="UP000218334">
    <property type="component" value="Unassembled WGS sequence"/>
</dbReference>
<evidence type="ECO:0000313" key="2">
    <source>
        <dbReference type="Proteomes" id="UP000218334"/>
    </source>
</evidence>
<keyword evidence="2" id="KW-1185">Reference proteome</keyword>
<sequence>MRSYREPHTIRQCRRMTESWFSSSRVLESQGQMWVQRLEEEVVRCPGNVVSTSIDPRRRSRLGEKGSRLVSIDFIRILPRLRGLLLNRAIWILPRIPVITNLMGTRQRIPD</sequence>
<dbReference type="EMBL" id="KZ293420">
    <property type="protein sequence ID" value="PBK73304.1"/>
    <property type="molecule type" value="Genomic_DNA"/>
</dbReference>
<evidence type="ECO:0000313" key="1">
    <source>
        <dbReference type="EMBL" id="PBK73304.1"/>
    </source>
</evidence>
<dbReference type="AlphaFoldDB" id="A0A2H3BWE4"/>
<name>A0A2H3BWE4_9AGAR</name>
<organism evidence="1 2">
    <name type="scientific">Armillaria solidipes</name>
    <dbReference type="NCBI Taxonomy" id="1076256"/>
    <lineage>
        <taxon>Eukaryota</taxon>
        <taxon>Fungi</taxon>
        <taxon>Dikarya</taxon>
        <taxon>Basidiomycota</taxon>
        <taxon>Agaricomycotina</taxon>
        <taxon>Agaricomycetes</taxon>
        <taxon>Agaricomycetidae</taxon>
        <taxon>Agaricales</taxon>
        <taxon>Marasmiineae</taxon>
        <taxon>Physalacriaceae</taxon>
        <taxon>Armillaria</taxon>
    </lineage>
</organism>
<reference evidence="2" key="1">
    <citation type="journal article" date="2017" name="Nat. Ecol. Evol.">
        <title>Genome expansion and lineage-specific genetic innovations in the forest pathogenic fungi Armillaria.</title>
        <authorList>
            <person name="Sipos G."/>
            <person name="Prasanna A.N."/>
            <person name="Walter M.C."/>
            <person name="O'Connor E."/>
            <person name="Balint B."/>
            <person name="Krizsan K."/>
            <person name="Kiss B."/>
            <person name="Hess J."/>
            <person name="Varga T."/>
            <person name="Slot J."/>
            <person name="Riley R."/>
            <person name="Boka B."/>
            <person name="Rigling D."/>
            <person name="Barry K."/>
            <person name="Lee J."/>
            <person name="Mihaltcheva S."/>
            <person name="LaButti K."/>
            <person name="Lipzen A."/>
            <person name="Waldron R."/>
            <person name="Moloney N.M."/>
            <person name="Sperisen C."/>
            <person name="Kredics L."/>
            <person name="Vagvoelgyi C."/>
            <person name="Patrignani A."/>
            <person name="Fitzpatrick D."/>
            <person name="Nagy I."/>
            <person name="Doyle S."/>
            <person name="Anderson J.B."/>
            <person name="Grigoriev I.V."/>
            <person name="Gueldener U."/>
            <person name="Muensterkoetter M."/>
            <person name="Nagy L.G."/>
        </authorList>
    </citation>
    <scope>NUCLEOTIDE SEQUENCE [LARGE SCALE GENOMIC DNA]</scope>
    <source>
        <strain evidence="2">28-4</strain>
    </source>
</reference>
<proteinExistence type="predicted"/>
<accession>A0A2H3BWE4</accession>